<sequence length="407" mass="45998">MKVSECGAQLVETIPIGLTYNTTIKSKSTFDALIGLVSSAKFTIDIASIYWTLQGTDVMPHPNNSSAKGTKLLNAFMDLSKYRSVKIRIASNNNIFGDNSTDLALLQGLAQIREINFNRLMGGVLHTNFVIVDNKHLYIGSANMDWRALTQIKELGIVLNDCHTLANDLSKIFQVFWYLGVENSTIPKQWPQELTTTFNASNPLLISINQTNYSVYLSSSPKPLCPFGRTNDIDAILFIIENADKFIHISVMNYYPLFLFQKNIHFWPLIDNALKSAVIDRKVNVRLLVSHTNYTRESLLIFLHSLAAFNDEKIFGATIEVKLFVVPTFTPFQASIPYARMYHDKYMVTDKTAYIGTSNWAADYFVNSAGNGFIITSKNNTSAEHNLRNDLQSIFQRDWDSSYAKYV</sequence>
<gene>
    <name evidence="3" type="ORF">OSB1V03_LOCUS8588</name>
</gene>
<evidence type="ECO:0000313" key="4">
    <source>
        <dbReference type="Proteomes" id="UP000759131"/>
    </source>
</evidence>
<reference evidence="3" key="1">
    <citation type="submission" date="2020-11" db="EMBL/GenBank/DDBJ databases">
        <authorList>
            <person name="Tran Van P."/>
        </authorList>
    </citation>
    <scope>NUCLEOTIDE SEQUENCE</scope>
</reference>
<name>A0A7R9KUA3_9ACAR</name>
<feature type="domain" description="PLD phosphodiesterase" evidence="2">
    <location>
        <begin position="338"/>
        <end position="364"/>
    </location>
</feature>
<dbReference type="GO" id="GO:0003824">
    <property type="term" value="F:catalytic activity"/>
    <property type="evidence" value="ECO:0007669"/>
    <property type="project" value="InterPro"/>
</dbReference>
<dbReference type="Gene3D" id="3.30.870.10">
    <property type="entry name" value="Endonuclease Chain A"/>
    <property type="match status" value="2"/>
</dbReference>
<dbReference type="CDD" id="cd09106">
    <property type="entry name" value="PLDc_vPLD3_4_5_like_1"/>
    <property type="match status" value="1"/>
</dbReference>
<dbReference type="Pfam" id="PF13918">
    <property type="entry name" value="PLDc_3"/>
    <property type="match status" value="1"/>
</dbReference>
<dbReference type="PROSITE" id="PS50035">
    <property type="entry name" value="PLD"/>
    <property type="match status" value="2"/>
</dbReference>
<dbReference type="InterPro" id="IPR050874">
    <property type="entry name" value="Diverse_PLD-related"/>
</dbReference>
<dbReference type="Pfam" id="PF00614">
    <property type="entry name" value="PLDc"/>
    <property type="match status" value="1"/>
</dbReference>
<comment type="similarity">
    <text evidence="1">Belongs to the phospholipase D family.</text>
</comment>
<accession>A0A7R9KUA3</accession>
<keyword evidence="4" id="KW-1185">Reference proteome</keyword>
<dbReference type="SUPFAM" id="SSF56024">
    <property type="entry name" value="Phospholipase D/nuclease"/>
    <property type="match status" value="2"/>
</dbReference>
<proteinExistence type="inferred from homology"/>
<dbReference type="SMART" id="SM00155">
    <property type="entry name" value="PLDc"/>
    <property type="match status" value="2"/>
</dbReference>
<dbReference type="AlphaFoldDB" id="A0A7R9KUA3"/>
<dbReference type="Proteomes" id="UP000759131">
    <property type="component" value="Unassembled WGS sequence"/>
</dbReference>
<dbReference type="PANTHER" id="PTHR10185:SF17">
    <property type="entry name" value="GM01519P-RELATED"/>
    <property type="match status" value="1"/>
</dbReference>
<dbReference type="InterPro" id="IPR001736">
    <property type="entry name" value="PLipase_D/transphosphatidylase"/>
</dbReference>
<dbReference type="PANTHER" id="PTHR10185">
    <property type="entry name" value="PHOSPHOLIPASE D - RELATED"/>
    <property type="match status" value="1"/>
</dbReference>
<dbReference type="InterPro" id="IPR032803">
    <property type="entry name" value="PLDc_3"/>
</dbReference>
<organism evidence="3">
    <name type="scientific">Medioppia subpectinata</name>
    <dbReference type="NCBI Taxonomy" id="1979941"/>
    <lineage>
        <taxon>Eukaryota</taxon>
        <taxon>Metazoa</taxon>
        <taxon>Ecdysozoa</taxon>
        <taxon>Arthropoda</taxon>
        <taxon>Chelicerata</taxon>
        <taxon>Arachnida</taxon>
        <taxon>Acari</taxon>
        <taxon>Acariformes</taxon>
        <taxon>Sarcoptiformes</taxon>
        <taxon>Oribatida</taxon>
        <taxon>Brachypylina</taxon>
        <taxon>Oppioidea</taxon>
        <taxon>Oppiidae</taxon>
        <taxon>Medioppia</taxon>
    </lineage>
</organism>
<dbReference type="EMBL" id="CAJPIZ010005419">
    <property type="protein sequence ID" value="CAG2108596.1"/>
    <property type="molecule type" value="Genomic_DNA"/>
</dbReference>
<evidence type="ECO:0000256" key="1">
    <source>
        <dbReference type="ARBA" id="ARBA00008664"/>
    </source>
</evidence>
<dbReference type="OrthoDB" id="1923775at2759"/>
<evidence type="ECO:0000313" key="3">
    <source>
        <dbReference type="EMBL" id="CAD7628166.1"/>
    </source>
</evidence>
<dbReference type="EMBL" id="OC859994">
    <property type="protein sequence ID" value="CAD7628166.1"/>
    <property type="molecule type" value="Genomic_DNA"/>
</dbReference>
<protein>
    <recommendedName>
        <fullName evidence="2">PLD phosphodiesterase domain-containing protein</fullName>
    </recommendedName>
</protein>
<feature type="domain" description="PLD phosphodiesterase" evidence="2">
    <location>
        <begin position="121"/>
        <end position="148"/>
    </location>
</feature>
<evidence type="ECO:0000259" key="2">
    <source>
        <dbReference type="PROSITE" id="PS50035"/>
    </source>
</evidence>